<organism evidence="2 3">
    <name type="scientific">Microdochium trichocladiopsis</name>
    <dbReference type="NCBI Taxonomy" id="1682393"/>
    <lineage>
        <taxon>Eukaryota</taxon>
        <taxon>Fungi</taxon>
        <taxon>Dikarya</taxon>
        <taxon>Ascomycota</taxon>
        <taxon>Pezizomycotina</taxon>
        <taxon>Sordariomycetes</taxon>
        <taxon>Xylariomycetidae</taxon>
        <taxon>Xylariales</taxon>
        <taxon>Microdochiaceae</taxon>
        <taxon>Microdochium</taxon>
    </lineage>
</organism>
<sequence length="254" mass="28087">IANAFGRQTRDALWRGMNPSWDTPAGARASAERTLQRWKSITTDKDGQRNTIYLIATIPTTPDAAAAASAHVPDGENEARTIVGIAIWAQISEVPGYGDPVHPDIRDADGKGYNLAAELYPDDKREQRYIAQAIASLVKRRKEVIREKAAAFENRTLLEGEKPANFHLDLCVVDPVWQRRGIAQKLVGWGLAEARRRGGLECSTEASDMGRGAYMKLGFKPEGDEPKDIVFEVDEEFKNEGRASLPPNLFLRTG</sequence>
<evidence type="ECO:0000313" key="3">
    <source>
        <dbReference type="Proteomes" id="UP000756346"/>
    </source>
</evidence>
<protein>
    <recommendedName>
        <fullName evidence="1">N-acetyltransferase domain-containing protein</fullName>
    </recommendedName>
</protein>
<feature type="non-terminal residue" evidence="2">
    <location>
        <position position="1"/>
    </location>
</feature>
<dbReference type="InterPro" id="IPR000182">
    <property type="entry name" value="GNAT_dom"/>
</dbReference>
<dbReference type="InterPro" id="IPR016181">
    <property type="entry name" value="Acyl_CoA_acyltransferase"/>
</dbReference>
<dbReference type="Proteomes" id="UP000756346">
    <property type="component" value="Unassembled WGS sequence"/>
</dbReference>
<dbReference type="CDD" id="cd04301">
    <property type="entry name" value="NAT_SF"/>
    <property type="match status" value="1"/>
</dbReference>
<accession>A0A9P8Y3F9</accession>
<feature type="non-terminal residue" evidence="2">
    <location>
        <position position="254"/>
    </location>
</feature>
<dbReference type="GeneID" id="70178663"/>
<comment type="caution">
    <text evidence="2">The sequence shown here is derived from an EMBL/GenBank/DDBJ whole genome shotgun (WGS) entry which is preliminary data.</text>
</comment>
<dbReference type="Gene3D" id="3.40.630.30">
    <property type="match status" value="1"/>
</dbReference>
<reference evidence="2" key="1">
    <citation type="journal article" date="2021" name="Nat. Commun.">
        <title>Genetic determinants of endophytism in the Arabidopsis root mycobiome.</title>
        <authorList>
            <person name="Mesny F."/>
            <person name="Miyauchi S."/>
            <person name="Thiergart T."/>
            <person name="Pickel B."/>
            <person name="Atanasova L."/>
            <person name="Karlsson M."/>
            <person name="Huettel B."/>
            <person name="Barry K.W."/>
            <person name="Haridas S."/>
            <person name="Chen C."/>
            <person name="Bauer D."/>
            <person name="Andreopoulos W."/>
            <person name="Pangilinan J."/>
            <person name="LaButti K."/>
            <person name="Riley R."/>
            <person name="Lipzen A."/>
            <person name="Clum A."/>
            <person name="Drula E."/>
            <person name="Henrissat B."/>
            <person name="Kohler A."/>
            <person name="Grigoriev I.V."/>
            <person name="Martin F.M."/>
            <person name="Hacquard S."/>
        </authorList>
    </citation>
    <scope>NUCLEOTIDE SEQUENCE</scope>
    <source>
        <strain evidence="2">MPI-CAGE-CH-0230</strain>
    </source>
</reference>
<dbReference type="AlphaFoldDB" id="A0A9P8Y3F9"/>
<gene>
    <name evidence="2" type="ORF">B0I36DRAFT_228784</name>
</gene>
<evidence type="ECO:0000313" key="2">
    <source>
        <dbReference type="EMBL" id="KAH7029028.1"/>
    </source>
</evidence>
<dbReference type="Pfam" id="PF13673">
    <property type="entry name" value="Acetyltransf_10"/>
    <property type="match status" value="1"/>
</dbReference>
<feature type="domain" description="N-acetyltransferase" evidence="1">
    <location>
        <begin position="103"/>
        <end position="240"/>
    </location>
</feature>
<dbReference type="EMBL" id="JAGTJQ010000006">
    <property type="protein sequence ID" value="KAH7029028.1"/>
    <property type="molecule type" value="Genomic_DNA"/>
</dbReference>
<proteinExistence type="predicted"/>
<dbReference type="GO" id="GO:0016747">
    <property type="term" value="F:acyltransferase activity, transferring groups other than amino-acyl groups"/>
    <property type="evidence" value="ECO:0007669"/>
    <property type="project" value="InterPro"/>
</dbReference>
<keyword evidence="3" id="KW-1185">Reference proteome</keyword>
<dbReference type="PROSITE" id="PS51186">
    <property type="entry name" value="GNAT"/>
    <property type="match status" value="1"/>
</dbReference>
<name>A0A9P8Y3F9_9PEZI</name>
<dbReference type="OrthoDB" id="2832510at2759"/>
<dbReference type="PANTHER" id="PTHR42791:SF14">
    <property type="entry name" value="N-ACETYLTRANSFERASE DOMAIN-CONTAINING PROTEIN"/>
    <property type="match status" value="1"/>
</dbReference>
<dbReference type="SUPFAM" id="SSF55729">
    <property type="entry name" value="Acyl-CoA N-acyltransferases (Nat)"/>
    <property type="match status" value="1"/>
</dbReference>
<dbReference type="PANTHER" id="PTHR42791">
    <property type="entry name" value="GNAT FAMILY ACETYLTRANSFERASE"/>
    <property type="match status" value="1"/>
</dbReference>
<evidence type="ECO:0000259" key="1">
    <source>
        <dbReference type="PROSITE" id="PS51186"/>
    </source>
</evidence>
<dbReference type="InterPro" id="IPR052523">
    <property type="entry name" value="Trichothecene_AcTrans"/>
</dbReference>
<dbReference type="RefSeq" id="XP_046011316.1">
    <property type="nucleotide sequence ID" value="XM_046149117.1"/>
</dbReference>